<dbReference type="PANTHER" id="PTHR11943:SF1">
    <property type="entry name" value="GALACTOSE-1-PHOSPHATE URIDYLYLTRANSFERASE"/>
    <property type="match status" value="1"/>
</dbReference>
<dbReference type="PIRSF" id="PIRSF000808">
    <property type="entry name" value="GalT"/>
    <property type="match status" value="1"/>
</dbReference>
<dbReference type="InterPro" id="IPR036265">
    <property type="entry name" value="HIT-like_sf"/>
</dbReference>
<comment type="pathway">
    <text evidence="2 15">Carbohydrate metabolism; galactose metabolism.</text>
</comment>
<evidence type="ECO:0000256" key="11">
    <source>
        <dbReference type="ARBA" id="ARBA00023277"/>
    </source>
</evidence>
<evidence type="ECO:0000256" key="5">
    <source>
        <dbReference type="ARBA" id="ARBA00016340"/>
    </source>
</evidence>
<keyword evidence="7 15" id="KW-0548">Nucleotidyltransferase</keyword>
<feature type="binding site" evidence="14">
    <location>
        <position position="140"/>
    </location>
    <ligand>
        <name>Zn(2+)</name>
        <dbReference type="ChEBI" id="CHEBI:29105"/>
    </ligand>
</feature>
<keyword evidence="6 15" id="KW-0808">Transferase</keyword>
<dbReference type="UniPathway" id="UPA00214"/>
<dbReference type="GO" id="GO:0033499">
    <property type="term" value="P:galactose catabolic process via UDP-galactose, Leloir pathway"/>
    <property type="evidence" value="ECO:0007669"/>
    <property type="project" value="TreeGrafter"/>
</dbReference>
<dbReference type="STRING" id="1123281.SAMN02745180_00171"/>
<evidence type="ECO:0000256" key="8">
    <source>
        <dbReference type="ARBA" id="ARBA00022723"/>
    </source>
</evidence>
<dbReference type="InterPro" id="IPR001937">
    <property type="entry name" value="GalP_UDPtransf1"/>
</dbReference>
<dbReference type="SUPFAM" id="SSF54197">
    <property type="entry name" value="HIT-like"/>
    <property type="match status" value="2"/>
</dbReference>
<dbReference type="InterPro" id="IPR005849">
    <property type="entry name" value="GalP_Utransf_N"/>
</dbReference>
<keyword evidence="9 14" id="KW-0862">Zinc</keyword>
<evidence type="ECO:0000256" key="9">
    <source>
        <dbReference type="ARBA" id="ARBA00022833"/>
    </source>
</evidence>
<evidence type="ECO:0000256" key="4">
    <source>
        <dbReference type="ARBA" id="ARBA00012384"/>
    </source>
</evidence>
<gene>
    <name evidence="18" type="ORF">SAMN02745180_00171</name>
</gene>
<dbReference type="Gene3D" id="3.30.428.10">
    <property type="entry name" value="HIT-like"/>
    <property type="match status" value="2"/>
</dbReference>
<dbReference type="OrthoDB" id="9769064at2"/>
<accession>A0A1M5SHQ3</accession>
<evidence type="ECO:0000256" key="12">
    <source>
        <dbReference type="NCBIfam" id="TIGR00209"/>
    </source>
</evidence>
<dbReference type="GO" id="GO:0008270">
    <property type="term" value="F:zinc ion binding"/>
    <property type="evidence" value="ECO:0007669"/>
    <property type="project" value="InterPro"/>
</dbReference>
<evidence type="ECO:0000259" key="17">
    <source>
        <dbReference type="Pfam" id="PF02744"/>
    </source>
</evidence>
<evidence type="ECO:0000256" key="14">
    <source>
        <dbReference type="PIRSR" id="PIRSR000808-3"/>
    </source>
</evidence>
<feature type="domain" description="Galactose-1-phosphate uridyl transferase C-terminal" evidence="17">
    <location>
        <begin position="159"/>
        <end position="288"/>
    </location>
</feature>
<dbReference type="PANTHER" id="PTHR11943">
    <property type="entry name" value="GALACTOSE-1-PHOSPHATE URIDYLYLTRANSFERASE"/>
    <property type="match status" value="1"/>
</dbReference>
<dbReference type="GO" id="GO:0008108">
    <property type="term" value="F:UDP-glucose:hexose-1-phosphate uridylyltransferase activity"/>
    <property type="evidence" value="ECO:0007669"/>
    <property type="project" value="UniProtKB-UniRule"/>
</dbReference>
<evidence type="ECO:0000256" key="3">
    <source>
        <dbReference type="ARBA" id="ARBA00010951"/>
    </source>
</evidence>
<feature type="binding site" evidence="14">
    <location>
        <position position="89"/>
    </location>
    <ligand>
        <name>Zn(2+)</name>
        <dbReference type="ChEBI" id="CHEBI:29105"/>
    </ligand>
</feature>
<feature type="binding site" evidence="14">
    <location>
        <position position="34"/>
    </location>
    <ligand>
        <name>Zn(2+)</name>
        <dbReference type="ChEBI" id="CHEBI:29105"/>
    </ligand>
</feature>
<dbReference type="InterPro" id="IPR005850">
    <property type="entry name" value="GalP_Utransf_C"/>
</dbReference>
<evidence type="ECO:0000256" key="1">
    <source>
        <dbReference type="ARBA" id="ARBA00001107"/>
    </source>
</evidence>
<evidence type="ECO:0000259" key="16">
    <source>
        <dbReference type="Pfam" id="PF01087"/>
    </source>
</evidence>
<feature type="domain" description="Galactose-1-phosphate uridyl transferase N-terminal" evidence="16">
    <location>
        <begin position="5"/>
        <end position="152"/>
    </location>
</feature>
<feature type="binding site" evidence="14">
    <location>
        <position position="31"/>
    </location>
    <ligand>
        <name>Zn(2+)</name>
        <dbReference type="ChEBI" id="CHEBI:29105"/>
    </ligand>
</feature>
<comment type="cofactor">
    <cofactor evidence="14">
        <name>Zn(2+)</name>
        <dbReference type="ChEBI" id="CHEBI:29105"/>
    </cofactor>
    <text evidence="14">Binds 1 zinc ion per subunit.</text>
</comment>
<name>A0A1M5SHQ3_9FIRM</name>
<dbReference type="PROSITE" id="PS00117">
    <property type="entry name" value="GAL_P_UDP_TRANSF_I"/>
    <property type="match status" value="1"/>
</dbReference>
<evidence type="ECO:0000313" key="18">
    <source>
        <dbReference type="EMBL" id="SHH37798.1"/>
    </source>
</evidence>
<feature type="active site" description="Tele-UMP-histidine intermediate" evidence="13">
    <location>
        <position position="142"/>
    </location>
</feature>
<dbReference type="NCBIfam" id="TIGR00209">
    <property type="entry name" value="galT_1"/>
    <property type="match status" value="1"/>
</dbReference>
<dbReference type="Pfam" id="PF02744">
    <property type="entry name" value="GalP_UDP_tr_C"/>
    <property type="match status" value="1"/>
</dbReference>
<dbReference type="RefSeq" id="WP_072742640.1">
    <property type="nucleotide sequence ID" value="NZ_FQXR01000002.1"/>
</dbReference>
<dbReference type="EMBL" id="FQXR01000002">
    <property type="protein sequence ID" value="SHH37798.1"/>
    <property type="molecule type" value="Genomic_DNA"/>
</dbReference>
<dbReference type="Pfam" id="PF01087">
    <property type="entry name" value="GalP_UDP_transf"/>
    <property type="match status" value="1"/>
</dbReference>
<dbReference type="GO" id="GO:0005737">
    <property type="term" value="C:cytoplasm"/>
    <property type="evidence" value="ECO:0007669"/>
    <property type="project" value="TreeGrafter"/>
</dbReference>
<evidence type="ECO:0000256" key="6">
    <source>
        <dbReference type="ARBA" id="ARBA00022679"/>
    </source>
</evidence>
<sequence>MAELRWNPLLRDWTMVASHRQDRPEMPKDWCPFCPGSGKVPEDYDVYKYDNDFPALCQKPMEPDEIGSDFYSTRPAYGKCEVVLYSPKHDALIWQLDLNHLRKLVDLWCERYIELSKDEKIKYIFPFENRGKEVGVSMPHPHGQIYGYSFVPLKLQLELNSCKDYYIENNECLICRMNMEEEKFQERIIMENEDFLCYIPFFTDYPFGAFIVSKVHKSKIIDFTEREKNNFAKILRDLTGTFDALYDRPFPYMMAIHQAPVNSPEYGDCDKYFHFHVEFYPPLRSSDRIKYNASSETGAWANCNPRRVEDTALELKKAYEKFSNKNIHRLK</sequence>
<dbReference type="Proteomes" id="UP000184389">
    <property type="component" value="Unassembled WGS sequence"/>
</dbReference>
<dbReference type="EC" id="2.7.7.12" evidence="4 12"/>
<reference evidence="18 19" key="1">
    <citation type="submission" date="2016-11" db="EMBL/GenBank/DDBJ databases">
        <authorList>
            <person name="Jaros S."/>
            <person name="Januszkiewicz K."/>
            <person name="Wedrychowicz H."/>
        </authorList>
    </citation>
    <scope>NUCLEOTIDE SEQUENCE [LARGE SCALE GENOMIC DNA]</scope>
    <source>
        <strain evidence="18 19">DSM 13106</strain>
    </source>
</reference>
<evidence type="ECO:0000256" key="15">
    <source>
        <dbReference type="RuleBase" id="RU000506"/>
    </source>
</evidence>
<comment type="catalytic activity">
    <reaction evidence="1 15">
        <text>alpha-D-galactose 1-phosphate + UDP-alpha-D-glucose = alpha-D-glucose 1-phosphate + UDP-alpha-D-galactose</text>
        <dbReference type="Rhea" id="RHEA:13989"/>
        <dbReference type="ChEBI" id="CHEBI:58336"/>
        <dbReference type="ChEBI" id="CHEBI:58601"/>
        <dbReference type="ChEBI" id="CHEBI:58885"/>
        <dbReference type="ChEBI" id="CHEBI:66914"/>
        <dbReference type="EC" id="2.7.7.12"/>
    </reaction>
</comment>
<evidence type="ECO:0000256" key="7">
    <source>
        <dbReference type="ARBA" id="ARBA00022695"/>
    </source>
</evidence>
<organism evidence="18 19">
    <name type="scientific">Sporanaerobacter acetigenes DSM 13106</name>
    <dbReference type="NCBI Taxonomy" id="1123281"/>
    <lineage>
        <taxon>Bacteria</taxon>
        <taxon>Bacillati</taxon>
        <taxon>Bacillota</taxon>
        <taxon>Tissierellia</taxon>
        <taxon>Tissierellales</taxon>
        <taxon>Sporanaerobacteraceae</taxon>
        <taxon>Sporanaerobacter</taxon>
    </lineage>
</organism>
<evidence type="ECO:0000256" key="13">
    <source>
        <dbReference type="PIRSR" id="PIRSR000808-1"/>
    </source>
</evidence>
<evidence type="ECO:0000256" key="2">
    <source>
        <dbReference type="ARBA" id="ARBA00004947"/>
    </source>
</evidence>
<keyword evidence="19" id="KW-1185">Reference proteome</keyword>
<keyword evidence="8 14" id="KW-0479">Metal-binding</keyword>
<keyword evidence="10 15" id="KW-0299">Galactose metabolism</keyword>
<evidence type="ECO:0000313" key="19">
    <source>
        <dbReference type="Proteomes" id="UP000184389"/>
    </source>
</evidence>
<comment type="similarity">
    <text evidence="3 15">Belongs to the galactose-1-phosphate uridylyltransferase type 1 family.</text>
</comment>
<protein>
    <recommendedName>
        <fullName evidence="5 12">Galactose-1-phosphate uridylyltransferase</fullName>
        <ecNumber evidence="4 12">2.7.7.12</ecNumber>
    </recommendedName>
</protein>
<evidence type="ECO:0000256" key="10">
    <source>
        <dbReference type="ARBA" id="ARBA00023144"/>
    </source>
</evidence>
<dbReference type="InterPro" id="IPR019779">
    <property type="entry name" value="GalP_UDPtransf1_His-AS"/>
</dbReference>
<keyword evidence="11 15" id="KW-0119">Carbohydrate metabolism</keyword>
<dbReference type="AlphaFoldDB" id="A0A1M5SHQ3"/>
<proteinExistence type="inferred from homology"/>